<dbReference type="GO" id="GO:0031981">
    <property type="term" value="C:nuclear lumen"/>
    <property type="evidence" value="ECO:0007669"/>
    <property type="project" value="UniProtKB-ARBA"/>
</dbReference>
<protein>
    <recommendedName>
        <fullName evidence="1">non-specific serine/threonine protein kinase</fullName>
        <ecNumber evidence="1">2.7.11.1</ecNumber>
    </recommendedName>
</protein>
<dbReference type="AlphaFoldDB" id="A0A9K3GI15"/>
<name>A0A9K3GI15_9EUKA</name>
<dbReference type="GO" id="GO:0051726">
    <property type="term" value="P:regulation of cell cycle"/>
    <property type="evidence" value="ECO:0007669"/>
    <property type="project" value="TreeGrafter"/>
</dbReference>
<evidence type="ECO:0000256" key="1">
    <source>
        <dbReference type="ARBA" id="ARBA00012513"/>
    </source>
</evidence>
<dbReference type="InterPro" id="IPR011009">
    <property type="entry name" value="Kinase-like_dom_sf"/>
</dbReference>
<keyword evidence="4" id="KW-0547">Nucleotide-binding</keyword>
<proteinExistence type="predicted"/>
<dbReference type="PANTHER" id="PTHR24054:SF0">
    <property type="entry name" value="CASEIN KINASE II SUBUNIT ALPHA"/>
    <property type="match status" value="1"/>
</dbReference>
<dbReference type="InterPro" id="IPR000719">
    <property type="entry name" value="Prot_kinase_dom"/>
</dbReference>
<evidence type="ECO:0000313" key="12">
    <source>
        <dbReference type="Proteomes" id="UP000265618"/>
    </source>
</evidence>
<dbReference type="SUPFAM" id="SSF56112">
    <property type="entry name" value="Protein kinase-like (PK-like)"/>
    <property type="match status" value="1"/>
</dbReference>
<dbReference type="GO" id="GO:0006357">
    <property type="term" value="P:regulation of transcription by RNA polymerase II"/>
    <property type="evidence" value="ECO:0007669"/>
    <property type="project" value="UniProtKB-ARBA"/>
</dbReference>
<dbReference type="Gene3D" id="1.10.510.10">
    <property type="entry name" value="Transferase(Phosphotransferase) domain 1"/>
    <property type="match status" value="1"/>
</dbReference>
<dbReference type="PANTHER" id="PTHR24054">
    <property type="entry name" value="CASEIN KINASE II SUBUNIT ALPHA"/>
    <property type="match status" value="1"/>
</dbReference>
<gene>
    <name evidence="11" type="ORF">KIPB_004783</name>
</gene>
<evidence type="ECO:0000259" key="10">
    <source>
        <dbReference type="PROSITE" id="PS50011"/>
    </source>
</evidence>
<feature type="region of interest" description="Disordered" evidence="9">
    <location>
        <begin position="298"/>
        <end position="321"/>
    </location>
</feature>
<comment type="catalytic activity">
    <reaction evidence="8">
        <text>L-seryl-[protein] + ATP = O-phospho-L-seryl-[protein] + ADP + H(+)</text>
        <dbReference type="Rhea" id="RHEA:17989"/>
        <dbReference type="Rhea" id="RHEA-COMP:9863"/>
        <dbReference type="Rhea" id="RHEA-COMP:11604"/>
        <dbReference type="ChEBI" id="CHEBI:15378"/>
        <dbReference type="ChEBI" id="CHEBI:29999"/>
        <dbReference type="ChEBI" id="CHEBI:30616"/>
        <dbReference type="ChEBI" id="CHEBI:83421"/>
        <dbReference type="ChEBI" id="CHEBI:456216"/>
        <dbReference type="EC" id="2.7.11.1"/>
    </reaction>
</comment>
<evidence type="ECO:0000256" key="9">
    <source>
        <dbReference type="SAM" id="MobiDB-lite"/>
    </source>
</evidence>
<keyword evidence="12" id="KW-1185">Reference proteome</keyword>
<dbReference type="PROSITE" id="PS50011">
    <property type="entry name" value="PROTEIN_KINASE_DOM"/>
    <property type="match status" value="1"/>
</dbReference>
<dbReference type="EMBL" id="BDIP01001058">
    <property type="protein sequence ID" value="GIQ83457.1"/>
    <property type="molecule type" value="Genomic_DNA"/>
</dbReference>
<evidence type="ECO:0000313" key="11">
    <source>
        <dbReference type="EMBL" id="GIQ83457.1"/>
    </source>
</evidence>
<evidence type="ECO:0000256" key="3">
    <source>
        <dbReference type="ARBA" id="ARBA00022679"/>
    </source>
</evidence>
<feature type="domain" description="Protein kinase" evidence="10">
    <location>
        <begin position="1"/>
        <end position="172"/>
    </location>
</feature>
<keyword evidence="3" id="KW-0808">Transferase</keyword>
<comment type="catalytic activity">
    <reaction evidence="7">
        <text>L-threonyl-[protein] + ATP = O-phospho-L-threonyl-[protein] + ADP + H(+)</text>
        <dbReference type="Rhea" id="RHEA:46608"/>
        <dbReference type="Rhea" id="RHEA-COMP:11060"/>
        <dbReference type="Rhea" id="RHEA-COMP:11605"/>
        <dbReference type="ChEBI" id="CHEBI:15378"/>
        <dbReference type="ChEBI" id="CHEBI:30013"/>
        <dbReference type="ChEBI" id="CHEBI:30616"/>
        <dbReference type="ChEBI" id="CHEBI:61977"/>
        <dbReference type="ChEBI" id="CHEBI:456216"/>
        <dbReference type="EC" id="2.7.11.1"/>
    </reaction>
</comment>
<reference evidence="11 12" key="1">
    <citation type="journal article" date="2018" name="PLoS ONE">
        <title>The draft genome of Kipferlia bialata reveals reductive genome evolution in fornicate parasites.</title>
        <authorList>
            <person name="Tanifuji G."/>
            <person name="Takabayashi S."/>
            <person name="Kume K."/>
            <person name="Takagi M."/>
            <person name="Nakayama T."/>
            <person name="Kamikawa R."/>
            <person name="Inagaki Y."/>
            <person name="Hashimoto T."/>
        </authorList>
    </citation>
    <scope>NUCLEOTIDE SEQUENCE [LARGE SCALE GENOMIC DNA]</scope>
    <source>
        <strain evidence="11">NY0173</strain>
    </source>
</reference>
<dbReference type="GO" id="GO:0005829">
    <property type="term" value="C:cytosol"/>
    <property type="evidence" value="ECO:0007669"/>
    <property type="project" value="TreeGrafter"/>
</dbReference>
<organism evidence="11 12">
    <name type="scientific">Kipferlia bialata</name>
    <dbReference type="NCBI Taxonomy" id="797122"/>
    <lineage>
        <taxon>Eukaryota</taxon>
        <taxon>Metamonada</taxon>
        <taxon>Carpediemonas-like organisms</taxon>
        <taxon>Kipferlia</taxon>
    </lineage>
</organism>
<keyword evidence="2" id="KW-0723">Serine/threonine-protein kinase</keyword>
<dbReference type="OrthoDB" id="10254671at2759"/>
<evidence type="ECO:0000256" key="5">
    <source>
        <dbReference type="ARBA" id="ARBA00022777"/>
    </source>
</evidence>
<dbReference type="InterPro" id="IPR045216">
    <property type="entry name" value="CK2_alpha"/>
</dbReference>
<accession>A0A9K3GI15</accession>
<dbReference type="Pfam" id="PF00069">
    <property type="entry name" value="Pkinase"/>
    <property type="match status" value="1"/>
</dbReference>
<evidence type="ECO:0000256" key="4">
    <source>
        <dbReference type="ARBA" id="ARBA00022741"/>
    </source>
</evidence>
<evidence type="ECO:0000256" key="2">
    <source>
        <dbReference type="ARBA" id="ARBA00022527"/>
    </source>
</evidence>
<evidence type="ECO:0000256" key="7">
    <source>
        <dbReference type="ARBA" id="ARBA00047899"/>
    </source>
</evidence>
<dbReference type="GO" id="GO:0005524">
    <property type="term" value="F:ATP binding"/>
    <property type="evidence" value="ECO:0007669"/>
    <property type="project" value="UniProtKB-KW"/>
</dbReference>
<dbReference type="GO" id="GO:0005956">
    <property type="term" value="C:protein kinase CK2 complex"/>
    <property type="evidence" value="ECO:0007669"/>
    <property type="project" value="TreeGrafter"/>
</dbReference>
<dbReference type="EC" id="2.7.11.1" evidence="1"/>
<evidence type="ECO:0000256" key="6">
    <source>
        <dbReference type="ARBA" id="ARBA00022840"/>
    </source>
</evidence>
<dbReference type="FunFam" id="1.10.510.10:FF:000459">
    <property type="entry name" value="Casein kinase II subunit alpha"/>
    <property type="match status" value="1"/>
</dbReference>
<comment type="caution">
    <text evidence="11">The sequence shown here is derived from an EMBL/GenBank/DDBJ whole genome shotgun (WGS) entry which is preliminary data.</text>
</comment>
<dbReference type="SMART" id="SM00220">
    <property type="entry name" value="S_TKc"/>
    <property type="match status" value="1"/>
</dbReference>
<dbReference type="GO" id="GO:0004674">
    <property type="term" value="F:protein serine/threonine kinase activity"/>
    <property type="evidence" value="ECO:0007669"/>
    <property type="project" value="UniProtKB-KW"/>
</dbReference>
<dbReference type="Proteomes" id="UP000265618">
    <property type="component" value="Unassembled WGS sequence"/>
</dbReference>
<keyword evidence="6" id="KW-0067">ATP-binding</keyword>
<sequence>MEMDVKPSNVMIDTETKKLRLIDFGLAEFYHPDDKLNVRVASRFYKSPELLVNFQEYGYPLDLWSVGCMLAALLFRRDPFFRGNSNEDQLVKIVEVLGSDGFFAYLEKYGIPCPPSLFEMLEGHPAIPWSSFVSADNAEYATPDGIDLLDKLLVYDHRDRLSVTEALSHPFFDSVREEVAQDMEADVVRQNRVREGALELVAELNLPLPVCGTLDIHYPSLPDYKPGEDQPRVVPMSPNQIRRTAQVCRADHMVYNEGPPIDPQAEAEWAEHWQERDRERFTERERLHSELMAYRSAERQARLDEAGEEEEEVPIIKTRET</sequence>
<evidence type="ECO:0000256" key="8">
    <source>
        <dbReference type="ARBA" id="ARBA00048679"/>
    </source>
</evidence>
<keyword evidence="5" id="KW-0418">Kinase</keyword>